<proteinExistence type="predicted"/>
<dbReference type="Proteomes" id="UP001165064">
    <property type="component" value="Unassembled WGS sequence"/>
</dbReference>
<gene>
    <name evidence="1" type="ORF">Amon02_000956200</name>
</gene>
<sequence length="108" mass="11366">MLEPKRDFAYIKLHKEVDSVVAVVENLCYVATFDGDFLVYSLPSSNGAGSRSFSEGNFTGSGDDDGYSEGGDGRGCGKRHRSVSGGSGSGGSGDSANCVLLKQYRLIE</sequence>
<name>A0ACB5TTC5_AMBMO</name>
<keyword evidence="2" id="KW-1185">Reference proteome</keyword>
<reference evidence="1" key="1">
    <citation type="submission" date="2023-04" db="EMBL/GenBank/DDBJ databases">
        <title>Ambrosiozyma monospora NBRC 10751.</title>
        <authorList>
            <person name="Ichikawa N."/>
            <person name="Sato H."/>
            <person name="Tonouchi N."/>
        </authorList>
    </citation>
    <scope>NUCLEOTIDE SEQUENCE</scope>
    <source>
        <strain evidence="1">NBRC 10751</strain>
    </source>
</reference>
<protein>
    <submittedName>
        <fullName evidence="1">Unnamed protein product</fullName>
    </submittedName>
</protein>
<dbReference type="EMBL" id="BSXS01009026">
    <property type="protein sequence ID" value="GME94390.1"/>
    <property type="molecule type" value="Genomic_DNA"/>
</dbReference>
<evidence type="ECO:0000313" key="1">
    <source>
        <dbReference type="EMBL" id="GME94390.1"/>
    </source>
</evidence>
<evidence type="ECO:0000313" key="2">
    <source>
        <dbReference type="Proteomes" id="UP001165064"/>
    </source>
</evidence>
<accession>A0ACB5TTC5</accession>
<organism evidence="1 2">
    <name type="scientific">Ambrosiozyma monospora</name>
    <name type="common">Yeast</name>
    <name type="synonym">Endomycopsis monosporus</name>
    <dbReference type="NCBI Taxonomy" id="43982"/>
    <lineage>
        <taxon>Eukaryota</taxon>
        <taxon>Fungi</taxon>
        <taxon>Dikarya</taxon>
        <taxon>Ascomycota</taxon>
        <taxon>Saccharomycotina</taxon>
        <taxon>Pichiomycetes</taxon>
        <taxon>Pichiales</taxon>
        <taxon>Pichiaceae</taxon>
        <taxon>Ambrosiozyma</taxon>
    </lineage>
</organism>
<comment type="caution">
    <text evidence="1">The sequence shown here is derived from an EMBL/GenBank/DDBJ whole genome shotgun (WGS) entry which is preliminary data.</text>
</comment>